<dbReference type="AlphaFoldDB" id="A0AA36BGH8"/>
<keyword evidence="2" id="KW-1185">Reference proteome</keyword>
<dbReference type="Proteomes" id="UP001162480">
    <property type="component" value="Chromosome 15"/>
</dbReference>
<sequence length="97" mass="10715">MGIHCSDLVNRRSNVNRKIIEEVVTHQVVKDMSAEPTQDDTTGAVKNFDNNKVLDIDVISMEILTPSLYISGDVAAIHTAANSFDETQTREVLICIV</sequence>
<organism evidence="1 2">
    <name type="scientific">Octopus vulgaris</name>
    <name type="common">Common octopus</name>
    <dbReference type="NCBI Taxonomy" id="6645"/>
    <lineage>
        <taxon>Eukaryota</taxon>
        <taxon>Metazoa</taxon>
        <taxon>Spiralia</taxon>
        <taxon>Lophotrochozoa</taxon>
        <taxon>Mollusca</taxon>
        <taxon>Cephalopoda</taxon>
        <taxon>Coleoidea</taxon>
        <taxon>Octopodiformes</taxon>
        <taxon>Octopoda</taxon>
        <taxon>Incirrata</taxon>
        <taxon>Octopodidae</taxon>
        <taxon>Octopus</taxon>
    </lineage>
</organism>
<evidence type="ECO:0000313" key="1">
    <source>
        <dbReference type="EMBL" id="CAI9733633.1"/>
    </source>
</evidence>
<protein>
    <submittedName>
        <fullName evidence="1">Uncharacterized protein</fullName>
    </submittedName>
</protein>
<proteinExistence type="predicted"/>
<gene>
    <name evidence="1" type="ORF">OCTVUL_1B029116</name>
</gene>
<dbReference type="EMBL" id="OX597828">
    <property type="protein sequence ID" value="CAI9733633.1"/>
    <property type="molecule type" value="Genomic_DNA"/>
</dbReference>
<accession>A0AA36BGH8</accession>
<evidence type="ECO:0000313" key="2">
    <source>
        <dbReference type="Proteomes" id="UP001162480"/>
    </source>
</evidence>
<name>A0AA36BGH8_OCTVU</name>
<reference evidence="1" key="1">
    <citation type="submission" date="2023-08" db="EMBL/GenBank/DDBJ databases">
        <authorList>
            <person name="Alioto T."/>
            <person name="Alioto T."/>
            <person name="Gomez Garrido J."/>
        </authorList>
    </citation>
    <scope>NUCLEOTIDE SEQUENCE</scope>
</reference>